<evidence type="ECO:0000259" key="1">
    <source>
        <dbReference type="Pfam" id="PF18862"/>
    </source>
</evidence>
<dbReference type="OrthoDB" id="5087769at2"/>
<dbReference type="EMBL" id="QXGJ01000001">
    <property type="protein sequence ID" value="RSX52435.1"/>
    <property type="molecule type" value="Genomic_DNA"/>
</dbReference>
<evidence type="ECO:0000313" key="3">
    <source>
        <dbReference type="Proteomes" id="UP000288607"/>
    </source>
</evidence>
<dbReference type="Proteomes" id="UP000288607">
    <property type="component" value="Unassembled WGS sequence"/>
</dbReference>
<dbReference type="AlphaFoldDB" id="A0A430FHQ5"/>
<comment type="caution">
    <text evidence="2">The sequence shown here is derived from an EMBL/GenBank/DDBJ whole genome shotgun (WGS) entry which is preliminary data.</text>
</comment>
<accession>A0A430FHQ5</accession>
<dbReference type="RefSeq" id="WP_126029120.1">
    <property type="nucleotide sequence ID" value="NZ_QXGJ01000001.1"/>
</dbReference>
<organism evidence="2 3">
    <name type="scientific">Bifidobacterium callimiconis</name>
    <dbReference type="NCBI Taxonomy" id="2306973"/>
    <lineage>
        <taxon>Bacteria</taxon>
        <taxon>Bacillati</taxon>
        <taxon>Actinomycetota</taxon>
        <taxon>Actinomycetes</taxon>
        <taxon>Bifidobacteriales</taxon>
        <taxon>Bifidobacteriaceae</taxon>
        <taxon>Bifidobacterium</taxon>
    </lineage>
</organism>
<feature type="domain" description="ApeA N-terminal" evidence="1">
    <location>
        <begin position="27"/>
        <end position="289"/>
    </location>
</feature>
<dbReference type="InterPro" id="IPR041223">
    <property type="entry name" value="ApeA_NTD"/>
</dbReference>
<name>A0A430FHQ5_9BIFI</name>
<keyword evidence="3" id="KW-1185">Reference proteome</keyword>
<sequence>MTNMPDLSKPMIGWLVLKDKDTADTAMLYDTGERFELSIPFSSLKEGRGKWFNRGVFPLKEDEESQIPYSMRFIYNNETFILIDCHYAGMTSSFSFGLGPGTGKIVPTYVVYGGRTDEYDQINGMRTNCADMVQWFNLPSTECRSTLNDVGRCESVDVHSEVKDPLPIDKEVGLYVRPTFNVTMSPMKNAVISRQNVDIETNIDDVEEWSKHLEIHREVLDLISITSWMSEGFTDMTVICKSDPIKTEAGTVIDDRWAPVFSYKPLIDRKGNEYCPKNFLFDFSDIGSEGIRTWRKLNTDCGQGMSVLRHLDQNHEHMAIETLTMLAGMALECVGWYIVQSEQQTERMKKRSGKQQAGPYSKMLDAIIEKFEDNFPFIDADKWKMDMRNTYMGDKHPDAQSSDFQTMYEVTMEGMIILRLWVGLQLGASIGQMRERLNNDKIGKSIRYLLKE</sequence>
<proteinExistence type="predicted"/>
<protein>
    <recommendedName>
        <fullName evidence="1">ApeA N-terminal domain-containing protein</fullName>
    </recommendedName>
</protein>
<evidence type="ECO:0000313" key="2">
    <source>
        <dbReference type="EMBL" id="RSX52435.1"/>
    </source>
</evidence>
<reference evidence="2 3" key="1">
    <citation type="submission" date="2018-09" db="EMBL/GenBank/DDBJ databases">
        <title>Characterization of the phylogenetic diversity of five novel species belonging to the genus Bifidobacterium.</title>
        <authorList>
            <person name="Lugli G.A."/>
            <person name="Duranti S."/>
            <person name="Milani C."/>
        </authorList>
    </citation>
    <scope>NUCLEOTIDE SEQUENCE [LARGE SCALE GENOMIC DNA]</scope>
    <source>
        <strain evidence="2 3">2028B</strain>
    </source>
</reference>
<dbReference type="Pfam" id="PF18862">
    <property type="entry name" value="ApeA_NTD1"/>
    <property type="match status" value="1"/>
</dbReference>
<gene>
    <name evidence="2" type="ORF">D2E23_0163</name>
</gene>